<reference evidence="4 5" key="1">
    <citation type="submission" date="2017-04" db="EMBL/GenBank/DDBJ databases">
        <authorList>
            <person name="Afonso C.L."/>
            <person name="Miller P.J."/>
            <person name="Scott M.A."/>
            <person name="Spackman E."/>
            <person name="Goraichik I."/>
            <person name="Dimitrov K.M."/>
            <person name="Suarez D.L."/>
            <person name="Swayne D.E."/>
        </authorList>
    </citation>
    <scope>NUCLEOTIDE SEQUENCE [LARGE SCALE GENOMIC DNA]</scope>
    <source>
        <strain evidence="4 5">CGMCC 1.10972</strain>
    </source>
</reference>
<protein>
    <submittedName>
        <fullName evidence="4">Alcohol dehydrogenase</fullName>
    </submittedName>
</protein>
<dbReference type="AlphaFoldDB" id="A0A1W1YI88"/>
<keyword evidence="1" id="KW-0521">NADP</keyword>
<dbReference type="Pfam" id="PF08240">
    <property type="entry name" value="ADH_N"/>
    <property type="match status" value="1"/>
</dbReference>
<dbReference type="RefSeq" id="WP_084408217.1">
    <property type="nucleotide sequence ID" value="NZ_FWXR01000001.1"/>
</dbReference>
<proteinExistence type="predicted"/>
<dbReference type="Proteomes" id="UP000192656">
    <property type="component" value="Unassembled WGS sequence"/>
</dbReference>
<dbReference type="STRING" id="937218.SAMN06297251_101340"/>
<dbReference type="InterPro" id="IPR036291">
    <property type="entry name" value="NAD(P)-bd_dom_sf"/>
</dbReference>
<evidence type="ECO:0000256" key="1">
    <source>
        <dbReference type="ARBA" id="ARBA00022857"/>
    </source>
</evidence>
<name>A0A1W1YI88_9HYPH</name>
<dbReference type="PANTHER" id="PTHR48106">
    <property type="entry name" value="QUINONE OXIDOREDUCTASE PIG3-RELATED"/>
    <property type="match status" value="1"/>
</dbReference>
<dbReference type="GO" id="GO:0070402">
    <property type="term" value="F:NADPH binding"/>
    <property type="evidence" value="ECO:0007669"/>
    <property type="project" value="TreeGrafter"/>
</dbReference>
<dbReference type="SUPFAM" id="SSF51735">
    <property type="entry name" value="NAD(P)-binding Rossmann-fold domains"/>
    <property type="match status" value="1"/>
</dbReference>
<organism evidence="4 5">
    <name type="scientific">Fulvimarina manganoxydans</name>
    <dbReference type="NCBI Taxonomy" id="937218"/>
    <lineage>
        <taxon>Bacteria</taxon>
        <taxon>Pseudomonadati</taxon>
        <taxon>Pseudomonadota</taxon>
        <taxon>Alphaproteobacteria</taxon>
        <taxon>Hyphomicrobiales</taxon>
        <taxon>Aurantimonadaceae</taxon>
        <taxon>Fulvimarina</taxon>
    </lineage>
</organism>
<evidence type="ECO:0000313" key="5">
    <source>
        <dbReference type="Proteomes" id="UP000192656"/>
    </source>
</evidence>
<keyword evidence="5" id="KW-1185">Reference proteome</keyword>
<dbReference type="GO" id="GO:0016651">
    <property type="term" value="F:oxidoreductase activity, acting on NAD(P)H"/>
    <property type="evidence" value="ECO:0007669"/>
    <property type="project" value="TreeGrafter"/>
</dbReference>
<dbReference type="SUPFAM" id="SSF50129">
    <property type="entry name" value="GroES-like"/>
    <property type="match status" value="1"/>
</dbReference>
<dbReference type="InterPro" id="IPR013154">
    <property type="entry name" value="ADH-like_N"/>
</dbReference>
<dbReference type="EMBL" id="FWXR01000001">
    <property type="protein sequence ID" value="SMC35940.1"/>
    <property type="molecule type" value="Genomic_DNA"/>
</dbReference>
<feature type="domain" description="Enoyl reductase (ER)" evidence="3">
    <location>
        <begin position="8"/>
        <end position="339"/>
    </location>
</feature>
<gene>
    <name evidence="4" type="ORF">SAMN06297251_101340</name>
</gene>
<dbReference type="Gene3D" id="3.90.180.10">
    <property type="entry name" value="Medium-chain alcohol dehydrogenases, catalytic domain"/>
    <property type="match status" value="1"/>
</dbReference>
<dbReference type="Pfam" id="PF00107">
    <property type="entry name" value="ADH_zinc_N"/>
    <property type="match status" value="1"/>
</dbReference>
<evidence type="ECO:0000313" key="4">
    <source>
        <dbReference type="EMBL" id="SMC35940.1"/>
    </source>
</evidence>
<dbReference type="InterPro" id="IPR011032">
    <property type="entry name" value="GroES-like_sf"/>
</dbReference>
<dbReference type="InterPro" id="IPR013149">
    <property type="entry name" value="ADH-like_C"/>
</dbReference>
<keyword evidence="2" id="KW-0560">Oxidoreductase</keyword>
<dbReference type="SMART" id="SM00829">
    <property type="entry name" value="PKS_ER"/>
    <property type="match status" value="1"/>
</dbReference>
<sequence>MHALQLVGDRELKQVDLPEPDAPEAGEVTVRIAAVALNHIDVWGWRGMAFAKRKMPLVVGAEASGFVEAIGPGVSSVLPGQLVSIYGARTCGLCKPCREGRDNLCEHVSGVHGFHLDGFAQEKVNLPARLLVPAPPGCSPVAAALAPVTFGTVEHMLFDNAKLEPGETILVHAGGSGIGSAAIQLAKKMGCTVITTVGSDDKIERAKALGADHVINYRSDRFEGVTRKLTKKKGVDVVFEHVGKDTFAGSMLVLKRGGRLVTCGSTSGVSTEVNLMMLFQQQLKFFGSFGCRMENMANAMQKMARGIVSPVIDTEIGMDDISVALERMESRQVFGKIVLKIAEA</sequence>
<dbReference type="InterPro" id="IPR020843">
    <property type="entry name" value="ER"/>
</dbReference>
<dbReference type="OrthoDB" id="9790818at2"/>
<evidence type="ECO:0000256" key="2">
    <source>
        <dbReference type="ARBA" id="ARBA00023002"/>
    </source>
</evidence>
<dbReference type="CDD" id="cd08266">
    <property type="entry name" value="Zn_ADH_like1"/>
    <property type="match status" value="1"/>
</dbReference>
<accession>A0A1W1YI88</accession>
<evidence type="ECO:0000259" key="3">
    <source>
        <dbReference type="SMART" id="SM00829"/>
    </source>
</evidence>